<gene>
    <name evidence="1" type="ORF">DRF68_20280</name>
</gene>
<dbReference type="Gene3D" id="3.40.50.300">
    <property type="entry name" value="P-loop containing nucleotide triphosphate hydrolases"/>
    <property type="match status" value="1"/>
</dbReference>
<name>A0A3D9AG22_9FLAO</name>
<comment type="caution">
    <text evidence="1">The sequence shown here is derived from an EMBL/GenBank/DDBJ whole genome shotgun (WGS) entry which is preliminary data.</text>
</comment>
<accession>A0A3D9AG22</accession>
<protein>
    <submittedName>
        <fullName evidence="1">Uncharacterized protein</fullName>
    </submittedName>
</protein>
<organism evidence="1 2">
    <name type="scientific">Candidatus Chryseobacterium massiliense</name>
    <dbReference type="NCBI Taxonomy" id="204089"/>
    <lineage>
        <taxon>Bacteria</taxon>
        <taxon>Pseudomonadati</taxon>
        <taxon>Bacteroidota</taxon>
        <taxon>Flavobacteriia</taxon>
        <taxon>Flavobacteriales</taxon>
        <taxon>Weeksellaceae</taxon>
        <taxon>Chryseobacterium group</taxon>
        <taxon>Chryseobacterium</taxon>
    </lineage>
</organism>
<evidence type="ECO:0000313" key="2">
    <source>
        <dbReference type="Proteomes" id="UP000256924"/>
    </source>
</evidence>
<sequence length="521" mass="60816">MDNSKKIEIPFEVTDKGKVRFDTYGYIKYTEDLGFRRTKIFGVEHLVRIQDNIVKIVNKPDIIQVALEYLDENFDQKSELEYGATKYEIKNAWINKARQISEDATLSFLRYEELDPLRDTQEISYFCYQNTVVKVQAKTIETVDYQDLEHHVFYDQIIQRGFNYDESCLDEFIPFRQFIHNVAGNIEERILPFEVMIGYMLHTFQNPALAKAVILLDSIVNEIGLIEGGTGKSLLVRGLSYMRFLCNISGKDFSSSSGFAFQRVTPFTSIVAINDIKENQNFEGFFGRITDGFTISRKYKHDIFIAFAYGPKMIITSNYYVKSPSGNSTERRKHEIELSTNYGKDLTVYDDFGHHFFDDWKEDQWLGFDHYMLHCVKLYLEKGLVKAPSINLELRKLISEVGLELMEFLDQILLTKTKLHKKELFAEFRKESIGSRYQLSLRGFTIRLKKYLEYKGISYVETPSNTKVFVEIVTEETQKKQNLLTINDIKTDYKTVDTANKMTRLVNHLQKFFSTDNTSKN</sequence>
<proteinExistence type="predicted"/>
<keyword evidence="2" id="KW-1185">Reference proteome</keyword>
<reference evidence="1 2" key="1">
    <citation type="journal article" date="2004" name="Emerg. Infect. Dis.">
        <title>Amoebae-resisting bacteria isolated from human nasal swabs by amoebal coculture.</title>
        <authorList>
            <person name="Greub G."/>
            <person name="La Scola B."/>
            <person name="Raoult D."/>
        </authorList>
    </citation>
    <scope>NUCLEOTIDE SEQUENCE [LARGE SCALE GENOMIC DNA]</scope>
    <source>
        <strain evidence="1 2">CCUG 51329</strain>
    </source>
</reference>
<dbReference type="AlphaFoldDB" id="A0A3D9AG22"/>
<evidence type="ECO:0000313" key="1">
    <source>
        <dbReference type="EMBL" id="REC40343.1"/>
    </source>
</evidence>
<dbReference type="InterPro" id="IPR027417">
    <property type="entry name" value="P-loop_NTPase"/>
</dbReference>
<dbReference type="RefSeq" id="WP_116100133.1">
    <property type="nucleotide sequence ID" value="NZ_QNVU01000079.1"/>
</dbReference>
<dbReference type="EMBL" id="QNVU01000079">
    <property type="protein sequence ID" value="REC40343.1"/>
    <property type="molecule type" value="Genomic_DNA"/>
</dbReference>
<dbReference type="Proteomes" id="UP000256924">
    <property type="component" value="Unassembled WGS sequence"/>
</dbReference>